<keyword evidence="3" id="KW-1185">Reference proteome</keyword>
<protein>
    <submittedName>
        <fullName evidence="2">Amidohydrolase</fullName>
    </submittedName>
</protein>
<feature type="domain" description="Peptidase M20 dimerisation" evidence="1">
    <location>
        <begin position="186"/>
        <end position="280"/>
    </location>
</feature>
<dbReference type="InterPro" id="IPR017439">
    <property type="entry name" value="Amidohydrolase"/>
</dbReference>
<proteinExistence type="predicted"/>
<evidence type="ECO:0000313" key="2">
    <source>
        <dbReference type="EMBL" id="MBP1924558.1"/>
    </source>
</evidence>
<accession>A0ABS4GA57</accession>
<dbReference type="EMBL" id="JAGGKS010000001">
    <property type="protein sequence ID" value="MBP1924558.1"/>
    <property type="molecule type" value="Genomic_DNA"/>
</dbReference>
<dbReference type="SUPFAM" id="SSF53187">
    <property type="entry name" value="Zn-dependent exopeptidases"/>
    <property type="match status" value="1"/>
</dbReference>
<dbReference type="SUPFAM" id="SSF55031">
    <property type="entry name" value="Bacterial exopeptidase dimerisation domain"/>
    <property type="match status" value="1"/>
</dbReference>
<dbReference type="RefSeq" id="WP_209510309.1">
    <property type="nucleotide sequence ID" value="NZ_JAGGKS010000001.1"/>
</dbReference>
<dbReference type="PANTHER" id="PTHR11014">
    <property type="entry name" value="PEPTIDASE M20 FAMILY MEMBER"/>
    <property type="match status" value="1"/>
</dbReference>
<organism evidence="2 3">
    <name type="scientific">Sedimentibacter acidaminivorans</name>
    <dbReference type="NCBI Taxonomy" id="913099"/>
    <lineage>
        <taxon>Bacteria</taxon>
        <taxon>Bacillati</taxon>
        <taxon>Bacillota</taxon>
        <taxon>Tissierellia</taxon>
        <taxon>Sedimentibacter</taxon>
    </lineage>
</organism>
<dbReference type="PANTHER" id="PTHR11014:SF63">
    <property type="entry name" value="METALLOPEPTIDASE, PUTATIVE (AFU_ORTHOLOGUE AFUA_6G09600)-RELATED"/>
    <property type="match status" value="1"/>
</dbReference>
<dbReference type="Gene3D" id="3.40.630.10">
    <property type="entry name" value="Zn peptidases"/>
    <property type="match status" value="1"/>
</dbReference>
<dbReference type="Proteomes" id="UP001519342">
    <property type="component" value="Unassembled WGS sequence"/>
</dbReference>
<comment type="caution">
    <text evidence="2">The sequence shown here is derived from an EMBL/GenBank/DDBJ whole genome shotgun (WGS) entry which is preliminary data.</text>
</comment>
<dbReference type="PIRSF" id="PIRSF005962">
    <property type="entry name" value="Pept_M20D_amidohydro"/>
    <property type="match status" value="1"/>
</dbReference>
<evidence type="ECO:0000259" key="1">
    <source>
        <dbReference type="Pfam" id="PF07687"/>
    </source>
</evidence>
<dbReference type="CDD" id="cd03886">
    <property type="entry name" value="M20_Acy1"/>
    <property type="match status" value="1"/>
</dbReference>
<sequence>MDIKLFIDKMNDEIINIRRDFHMNPELGNNEFRTMKKICEYLDTWDIEYKSGIAGTGVVAIIRGKECGKTVGVRADIDALPITEDNSISYKSLNSGIMHACGHDAHTTIALGTAKILKYMESELIGNVKFFFQPAEETTGGAERMIKENCLKNPDVDYVIGLHVDPGINTGKVNMKYGKMMASSDEIKIIVKGKSSHGAHPHEGVDPILIASNLVVSLQSVVSRNISPLNSSVFTIGSIHGGTAGNVISDEVTMTGILRTLDPDTRIYMKNRIKAIVENVSIGLGGESELLIRESYGALINNDEAVDIVRETIELTLGKENVLIDEFPTMGTEDFSYFSQSVKSCFYNLGCGNNDKKEKYPLHSSKFDLDESCLKLGVELQTRNVLSLLNK</sequence>
<gene>
    <name evidence="2" type="ORF">J2Z76_000411</name>
</gene>
<dbReference type="Pfam" id="PF01546">
    <property type="entry name" value="Peptidase_M20"/>
    <property type="match status" value="1"/>
</dbReference>
<dbReference type="InterPro" id="IPR002933">
    <property type="entry name" value="Peptidase_M20"/>
</dbReference>
<evidence type="ECO:0000313" key="3">
    <source>
        <dbReference type="Proteomes" id="UP001519342"/>
    </source>
</evidence>
<dbReference type="Gene3D" id="3.30.70.360">
    <property type="match status" value="1"/>
</dbReference>
<dbReference type="InterPro" id="IPR011650">
    <property type="entry name" value="Peptidase_M20_dimer"/>
</dbReference>
<dbReference type="Pfam" id="PF07687">
    <property type="entry name" value="M20_dimer"/>
    <property type="match status" value="1"/>
</dbReference>
<dbReference type="InterPro" id="IPR036264">
    <property type="entry name" value="Bact_exopeptidase_dim_dom"/>
</dbReference>
<name>A0ABS4GA57_9FIRM</name>
<dbReference type="NCBIfam" id="TIGR01891">
    <property type="entry name" value="amidohydrolases"/>
    <property type="match status" value="1"/>
</dbReference>
<reference evidence="2 3" key="1">
    <citation type="submission" date="2021-03" db="EMBL/GenBank/DDBJ databases">
        <title>Genomic Encyclopedia of Type Strains, Phase IV (KMG-IV): sequencing the most valuable type-strain genomes for metagenomic binning, comparative biology and taxonomic classification.</title>
        <authorList>
            <person name="Goeker M."/>
        </authorList>
    </citation>
    <scope>NUCLEOTIDE SEQUENCE [LARGE SCALE GENOMIC DNA]</scope>
    <source>
        <strain evidence="2 3">DSM 24004</strain>
    </source>
</reference>